<comment type="caution">
    <text evidence="1">The sequence shown here is derived from an EMBL/GenBank/DDBJ whole genome shotgun (WGS) entry which is preliminary data.</text>
</comment>
<dbReference type="Proteomes" id="UP001470230">
    <property type="component" value="Unassembled WGS sequence"/>
</dbReference>
<evidence type="ECO:0000313" key="2">
    <source>
        <dbReference type="Proteomes" id="UP001470230"/>
    </source>
</evidence>
<sequence>MNNFESPQNKNASIKVIESILNSRIDQMIALTLPTDRHRHEILETIRTTYSLSQRLSSFCDYMIDYVETLSSKLDKAKNELHECPQTIKVNKSIKYSNKHISKGHKHSKHEKKLFKPNFDLNLNNYDVGSDSNGDGDDLDIISNVEYLKSSTAFNNPEKLAPKKDDYQSSLKLLNVQEGQLSVSVNDLINQNQRLQRLHNQDRAILLKQHAVIHGLDDEPQEKVRHSHKSRNFDDGNDIDFEYQLHISKRKMKPSHASCSDNEDGILEECKQLKNDFQQISNEIQNLNSQVQRRYHYSKKRCRNH</sequence>
<dbReference type="EMBL" id="JAPFFF010000003">
    <property type="protein sequence ID" value="KAK8893452.1"/>
    <property type="molecule type" value="Genomic_DNA"/>
</dbReference>
<organism evidence="1 2">
    <name type="scientific">Tritrichomonas musculus</name>
    <dbReference type="NCBI Taxonomy" id="1915356"/>
    <lineage>
        <taxon>Eukaryota</taxon>
        <taxon>Metamonada</taxon>
        <taxon>Parabasalia</taxon>
        <taxon>Tritrichomonadida</taxon>
        <taxon>Tritrichomonadidae</taxon>
        <taxon>Tritrichomonas</taxon>
    </lineage>
</organism>
<proteinExistence type="predicted"/>
<name>A0ABR2KQN1_9EUKA</name>
<protein>
    <submittedName>
        <fullName evidence="1">Uncharacterized protein</fullName>
    </submittedName>
</protein>
<accession>A0ABR2KQN1</accession>
<gene>
    <name evidence="1" type="ORF">M9Y10_021874</name>
</gene>
<keyword evidence="2" id="KW-1185">Reference proteome</keyword>
<evidence type="ECO:0000313" key="1">
    <source>
        <dbReference type="EMBL" id="KAK8893452.1"/>
    </source>
</evidence>
<reference evidence="1 2" key="1">
    <citation type="submission" date="2024-04" db="EMBL/GenBank/DDBJ databases">
        <title>Tritrichomonas musculus Genome.</title>
        <authorList>
            <person name="Alves-Ferreira E."/>
            <person name="Grigg M."/>
            <person name="Lorenzi H."/>
            <person name="Galac M."/>
        </authorList>
    </citation>
    <scope>NUCLEOTIDE SEQUENCE [LARGE SCALE GENOMIC DNA]</scope>
    <source>
        <strain evidence="1 2">EAF2021</strain>
    </source>
</reference>